<name>A0AAE0HU79_9PEZI</name>
<reference evidence="2" key="2">
    <citation type="submission" date="2023-06" db="EMBL/GenBank/DDBJ databases">
        <authorList>
            <consortium name="Lawrence Berkeley National Laboratory"/>
            <person name="Haridas S."/>
            <person name="Hensen N."/>
            <person name="Bonometti L."/>
            <person name="Westerberg I."/>
            <person name="Brannstrom I.O."/>
            <person name="Guillou S."/>
            <person name="Cros-Aarteil S."/>
            <person name="Calhoun S."/>
            <person name="Kuo A."/>
            <person name="Mondo S."/>
            <person name="Pangilinan J."/>
            <person name="Riley R."/>
            <person name="Labutti K."/>
            <person name="Andreopoulos B."/>
            <person name="Lipzen A."/>
            <person name="Chen C."/>
            <person name="Yanf M."/>
            <person name="Daum C."/>
            <person name="Ng V."/>
            <person name="Clum A."/>
            <person name="Steindorff A."/>
            <person name="Ohm R."/>
            <person name="Martin F."/>
            <person name="Silar P."/>
            <person name="Natvig D."/>
            <person name="Lalanne C."/>
            <person name="Gautier V."/>
            <person name="Ament-Velasquez S.L."/>
            <person name="Kruys A."/>
            <person name="Hutchinson M.I."/>
            <person name="Powell A.J."/>
            <person name="Barry K."/>
            <person name="Miller A.N."/>
            <person name="Grigoriev I.V."/>
            <person name="Debuchy R."/>
            <person name="Gladieux P."/>
            <person name="Thoren M.H."/>
            <person name="Johannesson H."/>
        </authorList>
    </citation>
    <scope>NUCLEOTIDE SEQUENCE</scope>
    <source>
        <strain evidence="2">CBS 118394</strain>
    </source>
</reference>
<feature type="region of interest" description="Disordered" evidence="1">
    <location>
        <begin position="13"/>
        <end position="90"/>
    </location>
</feature>
<feature type="compositionally biased region" description="Low complexity" evidence="1">
    <location>
        <begin position="38"/>
        <end position="63"/>
    </location>
</feature>
<dbReference type="EMBL" id="JAUEDM010000008">
    <property type="protein sequence ID" value="KAK3312674.1"/>
    <property type="molecule type" value="Genomic_DNA"/>
</dbReference>
<dbReference type="AlphaFoldDB" id="A0AAE0HU79"/>
<accession>A0AAE0HU79</accession>
<evidence type="ECO:0000313" key="2">
    <source>
        <dbReference type="EMBL" id="KAK3312674.1"/>
    </source>
</evidence>
<gene>
    <name evidence="2" type="ORF">B0H66DRAFT_568634</name>
</gene>
<evidence type="ECO:0000313" key="3">
    <source>
        <dbReference type="Proteomes" id="UP001283341"/>
    </source>
</evidence>
<comment type="caution">
    <text evidence="2">The sequence shown here is derived from an EMBL/GenBank/DDBJ whole genome shotgun (WGS) entry which is preliminary data.</text>
</comment>
<reference evidence="2" key="1">
    <citation type="journal article" date="2023" name="Mol. Phylogenet. Evol.">
        <title>Genome-scale phylogeny and comparative genomics of the fungal order Sordariales.</title>
        <authorList>
            <person name="Hensen N."/>
            <person name="Bonometti L."/>
            <person name="Westerberg I."/>
            <person name="Brannstrom I.O."/>
            <person name="Guillou S."/>
            <person name="Cros-Aarteil S."/>
            <person name="Calhoun S."/>
            <person name="Haridas S."/>
            <person name="Kuo A."/>
            <person name="Mondo S."/>
            <person name="Pangilinan J."/>
            <person name="Riley R."/>
            <person name="LaButti K."/>
            <person name="Andreopoulos B."/>
            <person name="Lipzen A."/>
            <person name="Chen C."/>
            <person name="Yan M."/>
            <person name="Daum C."/>
            <person name="Ng V."/>
            <person name="Clum A."/>
            <person name="Steindorff A."/>
            <person name="Ohm R.A."/>
            <person name="Martin F."/>
            <person name="Silar P."/>
            <person name="Natvig D.O."/>
            <person name="Lalanne C."/>
            <person name="Gautier V."/>
            <person name="Ament-Velasquez S.L."/>
            <person name="Kruys A."/>
            <person name="Hutchinson M.I."/>
            <person name="Powell A.J."/>
            <person name="Barry K."/>
            <person name="Miller A.N."/>
            <person name="Grigoriev I.V."/>
            <person name="Debuchy R."/>
            <person name="Gladieux P."/>
            <person name="Hiltunen Thoren M."/>
            <person name="Johannesson H."/>
        </authorList>
    </citation>
    <scope>NUCLEOTIDE SEQUENCE</scope>
    <source>
        <strain evidence="2">CBS 118394</strain>
    </source>
</reference>
<proteinExistence type="predicted"/>
<sequence length="107" mass="12256">MKMDFIMQTFNLGKRRRAAERDDEEQAPVAKKARQFDDAFATARDTAPSPSPSPSALSTPVSLLEDRDPFQQHHHTQPLPPKRCTIISGLNQARRNEELRRYPGLHY</sequence>
<organism evidence="2 3">
    <name type="scientific">Apodospora peruviana</name>
    <dbReference type="NCBI Taxonomy" id="516989"/>
    <lineage>
        <taxon>Eukaryota</taxon>
        <taxon>Fungi</taxon>
        <taxon>Dikarya</taxon>
        <taxon>Ascomycota</taxon>
        <taxon>Pezizomycotina</taxon>
        <taxon>Sordariomycetes</taxon>
        <taxon>Sordariomycetidae</taxon>
        <taxon>Sordariales</taxon>
        <taxon>Lasiosphaeriaceae</taxon>
        <taxon>Apodospora</taxon>
    </lineage>
</organism>
<protein>
    <submittedName>
        <fullName evidence="2">Uncharacterized protein</fullName>
    </submittedName>
</protein>
<dbReference type="Proteomes" id="UP001283341">
    <property type="component" value="Unassembled WGS sequence"/>
</dbReference>
<keyword evidence="3" id="KW-1185">Reference proteome</keyword>
<evidence type="ECO:0000256" key="1">
    <source>
        <dbReference type="SAM" id="MobiDB-lite"/>
    </source>
</evidence>